<reference evidence="1 2" key="1">
    <citation type="journal article" date="2018" name="Biotechnol. Adv.">
        <title>Improved genomic resources and new bioinformatic workflow for the carcinogenic parasite Clonorchis sinensis: Biotechnological implications.</title>
        <authorList>
            <person name="Wang D."/>
            <person name="Korhonen P.K."/>
            <person name="Gasser R.B."/>
            <person name="Young N.D."/>
        </authorList>
    </citation>
    <scope>NUCLEOTIDE SEQUENCE [LARGE SCALE GENOMIC DNA]</scope>
    <source>
        <strain evidence="1">Cs-k2</strain>
    </source>
</reference>
<gene>
    <name evidence="1" type="ORF">CSKR_104264</name>
</gene>
<organism evidence="1 2">
    <name type="scientific">Clonorchis sinensis</name>
    <name type="common">Chinese liver fluke</name>
    <dbReference type="NCBI Taxonomy" id="79923"/>
    <lineage>
        <taxon>Eukaryota</taxon>
        <taxon>Metazoa</taxon>
        <taxon>Spiralia</taxon>
        <taxon>Lophotrochozoa</taxon>
        <taxon>Platyhelminthes</taxon>
        <taxon>Trematoda</taxon>
        <taxon>Digenea</taxon>
        <taxon>Opisthorchiida</taxon>
        <taxon>Opisthorchiata</taxon>
        <taxon>Opisthorchiidae</taxon>
        <taxon>Clonorchis</taxon>
    </lineage>
</organism>
<evidence type="ECO:0000313" key="1">
    <source>
        <dbReference type="EMBL" id="KAG5446340.1"/>
    </source>
</evidence>
<dbReference type="InParanoid" id="A0A419QCY8"/>
<dbReference type="AlphaFoldDB" id="A0A419QCY8"/>
<name>A0A419QCY8_CLOSI</name>
<protein>
    <submittedName>
        <fullName evidence="1">Uncharacterized protein</fullName>
    </submittedName>
</protein>
<dbReference type="EMBL" id="NIRI02000056">
    <property type="protein sequence ID" value="KAG5446340.1"/>
    <property type="molecule type" value="Genomic_DNA"/>
</dbReference>
<evidence type="ECO:0000313" key="2">
    <source>
        <dbReference type="Proteomes" id="UP000286415"/>
    </source>
</evidence>
<proteinExistence type="predicted"/>
<comment type="caution">
    <text evidence="1">The sequence shown here is derived from an EMBL/GenBank/DDBJ whole genome shotgun (WGS) entry which is preliminary data.</text>
</comment>
<sequence length="190" mass="21060">MWYSRELGAAICSCFVTNGIEGWVKVLKFIISILVQDIKACTDIELGGTIELNPFKVTEKLSFLLSFRLLSDTLHRCTLCVPLPPITNTDYRTTLPKYMGQGLDGICETKVTRELASMKVLSRHLQLSPIPAAKVESSVQHQTGLNLFQTYIYFLNQFSKVRPASVTKLNQVIEIAAANVEDTGATAFVA</sequence>
<keyword evidence="2" id="KW-1185">Reference proteome</keyword>
<accession>A0A419QCY8</accession>
<reference evidence="1 2" key="2">
    <citation type="journal article" date="2021" name="Genomics">
        <title>High-quality reference genome for Clonorchis sinensis.</title>
        <authorList>
            <person name="Young N.D."/>
            <person name="Stroehlein A.J."/>
            <person name="Kinkar L."/>
            <person name="Wang T."/>
            <person name="Sohn W.M."/>
            <person name="Chang B.C.H."/>
            <person name="Kaur P."/>
            <person name="Weisz D."/>
            <person name="Dudchenko O."/>
            <person name="Aiden E.L."/>
            <person name="Korhonen P.K."/>
            <person name="Gasser R.B."/>
        </authorList>
    </citation>
    <scope>NUCLEOTIDE SEQUENCE [LARGE SCALE GENOMIC DNA]</scope>
    <source>
        <strain evidence="1">Cs-k2</strain>
    </source>
</reference>
<dbReference type="Proteomes" id="UP000286415">
    <property type="component" value="Unassembled WGS sequence"/>
</dbReference>